<evidence type="ECO:0000313" key="3">
    <source>
        <dbReference type="EMBL" id="VDO13648.1"/>
    </source>
</evidence>
<organism evidence="5">
    <name type="scientific">Rodentolepis nana</name>
    <name type="common">Dwarf tapeworm</name>
    <name type="synonym">Hymenolepis nana</name>
    <dbReference type="NCBI Taxonomy" id="102285"/>
    <lineage>
        <taxon>Eukaryota</taxon>
        <taxon>Metazoa</taxon>
        <taxon>Spiralia</taxon>
        <taxon>Lophotrochozoa</taxon>
        <taxon>Platyhelminthes</taxon>
        <taxon>Cestoda</taxon>
        <taxon>Eucestoda</taxon>
        <taxon>Cyclophyllidea</taxon>
        <taxon>Hymenolepididae</taxon>
        <taxon>Rodentolepis</taxon>
    </lineage>
</organism>
<evidence type="ECO:0000313" key="4">
    <source>
        <dbReference type="Proteomes" id="UP000278807"/>
    </source>
</evidence>
<feature type="domain" description="Endonuclease/exonuclease/phosphatase" evidence="2">
    <location>
        <begin position="7"/>
        <end position="109"/>
    </location>
</feature>
<proteinExistence type="predicted"/>
<evidence type="ECO:0000313" key="5">
    <source>
        <dbReference type="WBParaSite" id="HNAJ_0001265301-mRNA-1"/>
    </source>
</evidence>
<dbReference type="WBParaSite" id="HNAJ_0001265301-mRNA-1">
    <property type="protein sequence ID" value="HNAJ_0001265301-mRNA-1"/>
    <property type="gene ID" value="HNAJ_0001265301"/>
</dbReference>
<dbReference type="Pfam" id="PF14529">
    <property type="entry name" value="Exo_endo_phos_2"/>
    <property type="match status" value="1"/>
</dbReference>
<dbReference type="InterPro" id="IPR005135">
    <property type="entry name" value="Endo/exonuclease/phosphatase"/>
</dbReference>
<keyword evidence="4" id="KW-1185">Reference proteome</keyword>
<protein>
    <submittedName>
        <fullName evidence="5">Endo/exonuclease/phosphatase domain-containing protein</fullName>
    </submittedName>
</protein>
<reference evidence="5" key="1">
    <citation type="submission" date="2017-02" db="UniProtKB">
        <authorList>
            <consortium name="WormBaseParasite"/>
        </authorList>
    </citation>
    <scope>IDENTIFICATION</scope>
</reference>
<evidence type="ECO:0000256" key="1">
    <source>
        <dbReference type="SAM" id="MobiDB-lite"/>
    </source>
</evidence>
<dbReference type="InterPro" id="IPR036691">
    <property type="entry name" value="Endo/exonu/phosph_ase_sf"/>
</dbReference>
<feature type="compositionally biased region" description="Basic and acidic residues" evidence="1">
    <location>
        <begin position="99"/>
        <end position="127"/>
    </location>
</feature>
<evidence type="ECO:0000259" key="2">
    <source>
        <dbReference type="Pfam" id="PF14529"/>
    </source>
</evidence>
<dbReference type="AlphaFoldDB" id="A0A0R3TXQ8"/>
<dbReference type="EMBL" id="UZAE01014510">
    <property type="protein sequence ID" value="VDO13648.1"/>
    <property type="molecule type" value="Genomic_DNA"/>
</dbReference>
<sequence length="140" mass="15640">MSKPYAIYNPPQNSSNFDLLNISHKTVVLGDLYVHSTRWGFKNINTAGREIEDMLNYSPLELIYSYVDHAIYLHYNESKTTSHLFLASSNIGEHTHRKIIDDSGSGHKPGKIIDDPGSGHKPVREIIDDPGSGHKPVTAK</sequence>
<reference evidence="3 4" key="2">
    <citation type="submission" date="2018-11" db="EMBL/GenBank/DDBJ databases">
        <authorList>
            <consortium name="Pathogen Informatics"/>
        </authorList>
    </citation>
    <scope>NUCLEOTIDE SEQUENCE [LARGE SCALE GENOMIC DNA]</scope>
</reference>
<dbReference type="Gene3D" id="3.60.10.10">
    <property type="entry name" value="Endonuclease/exonuclease/phosphatase"/>
    <property type="match status" value="1"/>
</dbReference>
<feature type="region of interest" description="Disordered" evidence="1">
    <location>
        <begin position="99"/>
        <end position="140"/>
    </location>
</feature>
<gene>
    <name evidence="3" type="ORF">HNAJ_LOCUS12631</name>
</gene>
<dbReference type="Proteomes" id="UP000278807">
    <property type="component" value="Unassembled WGS sequence"/>
</dbReference>
<name>A0A0R3TXQ8_RODNA</name>
<accession>A0A0R3TXQ8</accession>
<dbReference type="GO" id="GO:0003824">
    <property type="term" value="F:catalytic activity"/>
    <property type="evidence" value="ECO:0007669"/>
    <property type="project" value="InterPro"/>
</dbReference>